<dbReference type="STRING" id="29172.A0A0D8Y394"/>
<evidence type="ECO:0000256" key="2">
    <source>
        <dbReference type="ARBA" id="ARBA00023180"/>
    </source>
</evidence>
<dbReference type="GO" id="GO:0016671">
    <property type="term" value="F:oxidoreductase activity, acting on a sulfur group of donors, disulfide as acceptor"/>
    <property type="evidence" value="ECO:0007669"/>
    <property type="project" value="InterPro"/>
</dbReference>
<dbReference type="PANTHER" id="PTHR13234:SF70">
    <property type="entry name" value="GILT-LIKE PROTEIN C02D5.2"/>
    <property type="match status" value="1"/>
</dbReference>
<dbReference type="EMBL" id="KN716200">
    <property type="protein sequence ID" value="KJH50652.1"/>
    <property type="molecule type" value="Genomic_DNA"/>
</dbReference>
<gene>
    <name evidence="3" type="ORF">DICVIV_03172</name>
</gene>
<evidence type="ECO:0000313" key="3">
    <source>
        <dbReference type="EMBL" id="KJH50652.1"/>
    </source>
</evidence>
<reference evidence="4" key="2">
    <citation type="journal article" date="2016" name="Sci. Rep.">
        <title>Dictyocaulus viviparus genome, variome and transcriptome elucidate lungworm biology and support future intervention.</title>
        <authorList>
            <person name="McNulty S.N."/>
            <person name="Strube C."/>
            <person name="Rosa B.A."/>
            <person name="Martin J.C."/>
            <person name="Tyagi R."/>
            <person name="Choi Y.J."/>
            <person name="Wang Q."/>
            <person name="Hallsworth Pepin K."/>
            <person name="Zhang X."/>
            <person name="Ozersky P."/>
            <person name="Wilson R.K."/>
            <person name="Sternberg P.W."/>
            <person name="Gasser R.B."/>
            <person name="Mitreva M."/>
        </authorList>
    </citation>
    <scope>NUCLEOTIDE SEQUENCE [LARGE SCALE GENOMIC DNA]</scope>
    <source>
        <strain evidence="4">HannoverDv2000</strain>
    </source>
</reference>
<dbReference type="InterPro" id="IPR004911">
    <property type="entry name" value="Interferon-induced_GILT"/>
</dbReference>
<dbReference type="PANTHER" id="PTHR13234">
    <property type="entry name" value="GAMMA-INTERFERON INDUCIBLE LYSOSOMAL THIOL REDUCTASE GILT"/>
    <property type="match status" value="1"/>
</dbReference>
<accession>A0A0D8Y394</accession>
<dbReference type="Pfam" id="PF03227">
    <property type="entry name" value="GILT"/>
    <property type="match status" value="1"/>
</dbReference>
<evidence type="ECO:0000256" key="1">
    <source>
        <dbReference type="ARBA" id="ARBA00005679"/>
    </source>
</evidence>
<sequence length="185" mass="20768">MFRFIHQQLMKAWSMLSHTGRVELTMIPFGKARCVSSVGDDFLCTCQHGENECLLNQLMNCVIERIGFPKRPAKECATGPHGRRLLAMAGQSDLDSAMSSCVEKNVLLDKKWAKECATGPHGRRLLAMAGTRTALLNPPLSFVPWIMIDGERNSDALYDLTENLCKKLNPAPEECLEYLRNLRKS</sequence>
<proteinExistence type="inferred from homology"/>
<protein>
    <submittedName>
        <fullName evidence="3">Gamma interferon inducible lysosomal thiol reductase</fullName>
    </submittedName>
</protein>
<evidence type="ECO:0000313" key="4">
    <source>
        <dbReference type="Proteomes" id="UP000053766"/>
    </source>
</evidence>
<dbReference type="AlphaFoldDB" id="A0A0D8Y394"/>
<organism evidence="3 4">
    <name type="scientific">Dictyocaulus viviparus</name>
    <name type="common">Bovine lungworm</name>
    <dbReference type="NCBI Taxonomy" id="29172"/>
    <lineage>
        <taxon>Eukaryota</taxon>
        <taxon>Metazoa</taxon>
        <taxon>Ecdysozoa</taxon>
        <taxon>Nematoda</taxon>
        <taxon>Chromadorea</taxon>
        <taxon>Rhabditida</taxon>
        <taxon>Rhabditina</taxon>
        <taxon>Rhabditomorpha</taxon>
        <taxon>Strongyloidea</taxon>
        <taxon>Metastrongylidae</taxon>
        <taxon>Dictyocaulus</taxon>
    </lineage>
</organism>
<name>A0A0D8Y394_DICVI</name>
<dbReference type="Proteomes" id="UP000053766">
    <property type="component" value="Unassembled WGS sequence"/>
</dbReference>
<keyword evidence="2" id="KW-0325">Glycoprotein</keyword>
<reference evidence="3 4" key="1">
    <citation type="submission" date="2013-11" db="EMBL/GenBank/DDBJ databases">
        <title>Draft genome of the bovine lungworm Dictyocaulus viviparus.</title>
        <authorList>
            <person name="Mitreva M."/>
        </authorList>
    </citation>
    <scope>NUCLEOTIDE SEQUENCE [LARGE SCALE GENOMIC DNA]</scope>
    <source>
        <strain evidence="3 4">HannoverDv2000</strain>
    </source>
</reference>
<dbReference type="OrthoDB" id="958254at2759"/>
<comment type="similarity">
    <text evidence="1">Belongs to the GILT family.</text>
</comment>
<keyword evidence="4" id="KW-1185">Reference proteome</keyword>